<dbReference type="Proteomes" id="UP000307378">
    <property type="component" value="Unassembled WGS sequence"/>
</dbReference>
<dbReference type="InterPro" id="IPR036280">
    <property type="entry name" value="Multihaem_cyt_sf"/>
</dbReference>
<proteinExistence type="predicted"/>
<evidence type="ECO:0000313" key="2">
    <source>
        <dbReference type="EMBL" id="THV37403.1"/>
    </source>
</evidence>
<organism evidence="2 3">
    <name type="scientific">Rhizobium rosettiformans W3</name>
    <dbReference type="NCBI Taxonomy" id="538378"/>
    <lineage>
        <taxon>Bacteria</taxon>
        <taxon>Pseudomonadati</taxon>
        <taxon>Pseudomonadota</taxon>
        <taxon>Alphaproteobacteria</taxon>
        <taxon>Hyphomicrobiales</taxon>
        <taxon>Rhizobiaceae</taxon>
        <taxon>Rhizobium/Agrobacterium group</taxon>
        <taxon>Rhizobium</taxon>
    </lineage>
</organism>
<reference evidence="2 3" key="1">
    <citation type="submission" date="2019-04" db="EMBL/GenBank/DDBJ databases">
        <title>genome sequence of strain W3.</title>
        <authorList>
            <person name="Gao J."/>
            <person name="Sun J."/>
        </authorList>
    </citation>
    <scope>NUCLEOTIDE SEQUENCE [LARGE SCALE GENOMIC DNA]</scope>
    <source>
        <strain evidence="2 3">W3</strain>
    </source>
</reference>
<gene>
    <name evidence="2" type="ORF">FAA86_07390</name>
</gene>
<dbReference type="AlphaFoldDB" id="A0A4S8Q060"/>
<evidence type="ECO:0000313" key="3">
    <source>
        <dbReference type="Proteomes" id="UP000307378"/>
    </source>
</evidence>
<evidence type="ECO:0000259" key="1">
    <source>
        <dbReference type="Pfam" id="PF09699"/>
    </source>
</evidence>
<dbReference type="SUPFAM" id="SSF48695">
    <property type="entry name" value="Multiheme cytochromes"/>
    <property type="match status" value="1"/>
</dbReference>
<comment type="caution">
    <text evidence="2">The sequence shown here is derived from an EMBL/GenBank/DDBJ whole genome shotgun (WGS) entry which is preliminary data.</text>
</comment>
<protein>
    <recommendedName>
        <fullName evidence="1">Doubled CXXCH motif domain-containing protein</fullName>
    </recommendedName>
</protein>
<feature type="domain" description="Doubled CXXCH motif" evidence="1">
    <location>
        <begin position="2"/>
        <end position="39"/>
    </location>
</feature>
<sequence>MRRQDCETCHPDPVRHTVRQHLVATETRHEWCRRCHGNRALVKLLS</sequence>
<dbReference type="InterPro" id="IPR010177">
    <property type="entry name" value="Paired_CXXCH_1"/>
</dbReference>
<accession>A0A4S8Q060</accession>
<dbReference type="Pfam" id="PF09699">
    <property type="entry name" value="Paired_CXXCH_1"/>
    <property type="match status" value="1"/>
</dbReference>
<name>A0A4S8Q060_9HYPH</name>
<dbReference type="EMBL" id="STGU01000003">
    <property type="protein sequence ID" value="THV37403.1"/>
    <property type="molecule type" value="Genomic_DNA"/>
</dbReference>
<dbReference type="Gene3D" id="3.90.10.10">
    <property type="entry name" value="Cytochrome C3"/>
    <property type="match status" value="1"/>
</dbReference>